<feature type="chain" id="PRO_5044631822" description="LysM domain-containing protein" evidence="4">
    <location>
        <begin position="20"/>
        <end position="646"/>
    </location>
</feature>
<dbReference type="InterPro" id="IPR052210">
    <property type="entry name" value="LysM1-like"/>
</dbReference>
<reference evidence="8" key="2">
    <citation type="submission" date="2020-04" db="EMBL/GenBank/DDBJ databases">
        <authorList>
            <consortium name="NCBI Genome Project"/>
        </authorList>
    </citation>
    <scope>NUCLEOTIDE SEQUENCE</scope>
    <source>
        <strain evidence="8">CBS 781.70</strain>
    </source>
</reference>
<gene>
    <name evidence="6 8" type="ORF">P152DRAFT_395832</name>
</gene>
<dbReference type="GO" id="GO:0008061">
    <property type="term" value="F:chitin binding"/>
    <property type="evidence" value="ECO:0007669"/>
    <property type="project" value="UniProtKB-KW"/>
</dbReference>
<dbReference type="RefSeq" id="XP_033534428.1">
    <property type="nucleotide sequence ID" value="XM_033676323.1"/>
</dbReference>
<feature type="domain" description="LysM" evidence="5">
    <location>
        <begin position="413"/>
        <end position="460"/>
    </location>
</feature>
<evidence type="ECO:0000313" key="7">
    <source>
        <dbReference type="Proteomes" id="UP000504638"/>
    </source>
</evidence>
<dbReference type="PANTHER" id="PTHR34997">
    <property type="entry name" value="AM15"/>
    <property type="match status" value="1"/>
</dbReference>
<evidence type="ECO:0000313" key="8">
    <source>
        <dbReference type="RefSeq" id="XP_033534428.1"/>
    </source>
</evidence>
<feature type="domain" description="LysM" evidence="5">
    <location>
        <begin position="234"/>
        <end position="282"/>
    </location>
</feature>
<evidence type="ECO:0000256" key="1">
    <source>
        <dbReference type="ARBA" id="ARBA00022669"/>
    </source>
</evidence>
<keyword evidence="4" id="KW-0732">Signal</keyword>
<keyword evidence="2" id="KW-0843">Virulence</keyword>
<dbReference type="PANTHER" id="PTHR34997:SF1">
    <property type="entry name" value="PEPTIDOGLYCAN-BINDING LYSIN DOMAIN"/>
    <property type="match status" value="1"/>
</dbReference>
<evidence type="ECO:0000259" key="5">
    <source>
        <dbReference type="PROSITE" id="PS51782"/>
    </source>
</evidence>
<feature type="domain" description="LysM" evidence="5">
    <location>
        <begin position="497"/>
        <end position="544"/>
    </location>
</feature>
<evidence type="ECO:0000313" key="6">
    <source>
        <dbReference type="EMBL" id="KAF1812797.1"/>
    </source>
</evidence>
<dbReference type="OrthoDB" id="5985073at2759"/>
<dbReference type="CDD" id="cd00118">
    <property type="entry name" value="LysM"/>
    <property type="match status" value="3"/>
</dbReference>
<feature type="domain" description="LysM" evidence="5">
    <location>
        <begin position="117"/>
        <end position="164"/>
    </location>
</feature>
<evidence type="ECO:0000256" key="3">
    <source>
        <dbReference type="SAM" id="MobiDB-lite"/>
    </source>
</evidence>
<feature type="domain" description="LysM" evidence="5">
    <location>
        <begin position="51"/>
        <end position="98"/>
    </location>
</feature>
<keyword evidence="7" id="KW-1185">Reference proteome</keyword>
<protein>
    <recommendedName>
        <fullName evidence="5">LysM domain-containing protein</fullName>
    </recommendedName>
</protein>
<dbReference type="PROSITE" id="PS51782">
    <property type="entry name" value="LYSM"/>
    <property type="match status" value="6"/>
</dbReference>
<dbReference type="SMART" id="SM00257">
    <property type="entry name" value="LysM"/>
    <property type="match status" value="3"/>
</dbReference>
<keyword evidence="1" id="KW-0147">Chitin-binding</keyword>
<feature type="compositionally biased region" description="Low complexity" evidence="3">
    <location>
        <begin position="554"/>
        <end position="613"/>
    </location>
</feature>
<evidence type="ECO:0000256" key="4">
    <source>
        <dbReference type="SAM" id="SignalP"/>
    </source>
</evidence>
<reference evidence="6 8" key="1">
    <citation type="submission" date="2020-01" db="EMBL/GenBank/DDBJ databases">
        <authorList>
            <consortium name="DOE Joint Genome Institute"/>
            <person name="Haridas S."/>
            <person name="Albert R."/>
            <person name="Binder M."/>
            <person name="Bloem J."/>
            <person name="Labutti K."/>
            <person name="Salamov A."/>
            <person name="Andreopoulos B."/>
            <person name="Baker S.E."/>
            <person name="Barry K."/>
            <person name="Bills G."/>
            <person name="Bluhm B.H."/>
            <person name="Cannon C."/>
            <person name="Castanera R."/>
            <person name="Culley D.E."/>
            <person name="Daum C."/>
            <person name="Ezra D."/>
            <person name="Gonzalez J.B."/>
            <person name="Henrissat B."/>
            <person name="Kuo A."/>
            <person name="Liang C."/>
            <person name="Lipzen A."/>
            <person name="Lutzoni F."/>
            <person name="Magnuson J."/>
            <person name="Mondo S."/>
            <person name="Nolan M."/>
            <person name="Ohm R."/>
            <person name="Pangilinan J."/>
            <person name="Park H.-J."/>
            <person name="Ramirez L."/>
            <person name="Alfaro M."/>
            <person name="Sun H."/>
            <person name="Tritt A."/>
            <person name="Yoshinaga Y."/>
            <person name="Zwiers L.-H."/>
            <person name="Turgeon B.G."/>
            <person name="Goodwin S.B."/>
            <person name="Spatafora J.W."/>
            <person name="Crous P.W."/>
            <person name="Grigoriev I.V."/>
        </authorList>
    </citation>
    <scope>NUCLEOTIDE SEQUENCE</scope>
    <source>
        <strain evidence="6 8">CBS 781.70</strain>
    </source>
</reference>
<accession>A0A6G1G3W9</accession>
<dbReference type="AlphaFoldDB" id="A0A6G1G3W9"/>
<sequence>MATFVSFFVTLLCLSIVEAGHIYHHPHRLIQRQESTPGAPTQPGITPKCNKFYTIISGDSCNSVETTFEITHEDFIAWNPDVSSDCISNFWPDYSYCVGIATPDAPTLPGTSPNCNKYHTIVDGDTCSTVEEAYGITHEQFIEWNTDVSSDCVTNFWLDNAYCVGVGASPSAAPSTSIPVTFPSSSSIPITSAPVNSTYSTRYPVTSINISSTTVDETWPPAKTQAGQPASCNRWHLVLAADTCETIYRMYSSTLNKKQLLEWNPALSADCSGLYYQWWVCVGIQVQTTPALSFPPVTSGSDAPPEPTEYTPTLVPTIDSSFIPSPTQPGTAPECDGWYKTSTNDTCYDLLQNFGYVSMEQFVLWNPAVGADCTALLADTYYCIADFPSPPQPPTVPPTPSPVSGGNPANCTTWYQMTGSDTCDSIALMFGTFSKDEFMTWNPLVGGDCSGLTEYLWYCVAIPGTPATRTAPPPTVTTLPPGTEPLPQQTGISTGCTKYWLVGGDDDCYSIIYGNEISVDDFYAWNPAIGAGCQGLEEGYFVCVGTDVPMTTTPGDSSSTIIPDPSSSSIPPGTPTPGDGSSTITATPSSSALLPSSSGTPTTSDTPVTTPDPFQTDMISGCRRFYLVQSEDGCFDIAASAGIDLE</sequence>
<dbReference type="Proteomes" id="UP000504638">
    <property type="component" value="Unplaced"/>
</dbReference>
<dbReference type="GeneID" id="54416893"/>
<reference evidence="8" key="3">
    <citation type="submission" date="2025-04" db="UniProtKB">
        <authorList>
            <consortium name="RefSeq"/>
        </authorList>
    </citation>
    <scope>IDENTIFICATION</scope>
    <source>
        <strain evidence="8">CBS 781.70</strain>
    </source>
</reference>
<dbReference type="EMBL" id="ML975156">
    <property type="protein sequence ID" value="KAF1812797.1"/>
    <property type="molecule type" value="Genomic_DNA"/>
</dbReference>
<organism evidence="6">
    <name type="scientific">Eremomyces bilateralis CBS 781.70</name>
    <dbReference type="NCBI Taxonomy" id="1392243"/>
    <lineage>
        <taxon>Eukaryota</taxon>
        <taxon>Fungi</taxon>
        <taxon>Dikarya</taxon>
        <taxon>Ascomycota</taxon>
        <taxon>Pezizomycotina</taxon>
        <taxon>Dothideomycetes</taxon>
        <taxon>Dothideomycetes incertae sedis</taxon>
        <taxon>Eremomycetales</taxon>
        <taxon>Eremomycetaceae</taxon>
        <taxon>Eremomyces</taxon>
    </lineage>
</organism>
<dbReference type="Gene3D" id="3.10.350.10">
    <property type="entry name" value="LysM domain"/>
    <property type="match status" value="6"/>
</dbReference>
<evidence type="ECO:0000256" key="2">
    <source>
        <dbReference type="ARBA" id="ARBA00023026"/>
    </source>
</evidence>
<feature type="region of interest" description="Disordered" evidence="3">
    <location>
        <begin position="553"/>
        <end position="615"/>
    </location>
</feature>
<proteinExistence type="predicted"/>
<dbReference type="InterPro" id="IPR018392">
    <property type="entry name" value="LysM"/>
</dbReference>
<feature type="signal peptide" evidence="4">
    <location>
        <begin position="1"/>
        <end position="19"/>
    </location>
</feature>
<name>A0A6G1G3W9_9PEZI</name>
<dbReference type="SUPFAM" id="SSF54106">
    <property type="entry name" value="LysM domain"/>
    <property type="match status" value="3"/>
</dbReference>
<dbReference type="InterPro" id="IPR036779">
    <property type="entry name" value="LysM_dom_sf"/>
</dbReference>
<feature type="domain" description="LysM" evidence="5">
    <location>
        <begin position="337"/>
        <end position="384"/>
    </location>
</feature>
<dbReference type="Pfam" id="PF01476">
    <property type="entry name" value="LysM"/>
    <property type="match status" value="2"/>
</dbReference>